<dbReference type="RefSeq" id="WP_231034760.1">
    <property type="nucleotide sequence ID" value="NZ_JAJNGX010000011.1"/>
</dbReference>
<proteinExistence type="predicted"/>
<name>A0A9Q2NPT2_9RHOB</name>
<organism evidence="1 2">
    <name type="scientific">Pseudosulfitobacter pseudonitzschiae</name>
    <dbReference type="NCBI Taxonomy" id="1402135"/>
    <lineage>
        <taxon>Bacteria</taxon>
        <taxon>Pseudomonadati</taxon>
        <taxon>Pseudomonadota</taxon>
        <taxon>Alphaproteobacteria</taxon>
        <taxon>Rhodobacterales</taxon>
        <taxon>Roseobacteraceae</taxon>
        <taxon>Pseudosulfitobacter</taxon>
    </lineage>
</organism>
<sequence>MSVAQHIPDNLKRVSRSIGYAAWLDDFDSWAGLPVILAVRLTPRQRGLLAFMALKSLDYDLACETASAALTAPAEHEEAA</sequence>
<gene>
    <name evidence="1" type="ORF">JQX14_15640</name>
</gene>
<comment type="caution">
    <text evidence="1">The sequence shown here is derived from an EMBL/GenBank/DDBJ whole genome shotgun (WGS) entry which is preliminary data.</text>
</comment>
<accession>A0A9Q2NPT2</accession>
<evidence type="ECO:0000313" key="2">
    <source>
        <dbReference type="Proteomes" id="UP000809337"/>
    </source>
</evidence>
<dbReference type="AlphaFoldDB" id="A0A9Q2NPT2"/>
<reference evidence="1" key="1">
    <citation type="submission" date="2021-01" db="EMBL/GenBank/DDBJ databases">
        <title>Diatom-associated Roseobacters Show Island Model of Population Structure.</title>
        <authorList>
            <person name="Qu L."/>
            <person name="Feng X."/>
            <person name="Chen Y."/>
            <person name="Li L."/>
            <person name="Wang X."/>
            <person name="Hu Z."/>
            <person name="Wang H."/>
            <person name="Luo H."/>
        </authorList>
    </citation>
    <scope>NUCLEOTIDE SEQUENCE</scope>
    <source>
        <strain evidence="1">SM26-45</strain>
    </source>
</reference>
<evidence type="ECO:0000313" key="1">
    <source>
        <dbReference type="EMBL" id="MBM2355985.1"/>
    </source>
</evidence>
<protein>
    <submittedName>
        <fullName evidence="1">Uncharacterized protein</fullName>
    </submittedName>
</protein>
<dbReference type="Proteomes" id="UP000809337">
    <property type="component" value="Unassembled WGS sequence"/>
</dbReference>
<dbReference type="EMBL" id="JAFBWN010000011">
    <property type="protein sequence ID" value="MBM2355985.1"/>
    <property type="molecule type" value="Genomic_DNA"/>
</dbReference>